<reference evidence="2" key="1">
    <citation type="submission" date="2020-11" db="EMBL/GenBank/DDBJ databases">
        <authorList>
            <person name="Tran Van P."/>
        </authorList>
    </citation>
    <scope>NUCLEOTIDE SEQUENCE</scope>
</reference>
<dbReference type="PANTHER" id="PTHR36924">
    <property type="entry name" value="ANTITOXIN HIGA-1"/>
    <property type="match status" value="1"/>
</dbReference>
<dbReference type="AlphaFoldDB" id="A0A7R8ZTX7"/>
<evidence type="ECO:0000313" key="2">
    <source>
        <dbReference type="EMBL" id="CAD7236883.1"/>
    </source>
</evidence>
<feature type="non-terminal residue" evidence="2">
    <location>
        <position position="60"/>
    </location>
</feature>
<dbReference type="InterPro" id="IPR001387">
    <property type="entry name" value="Cro/C1-type_HTH"/>
</dbReference>
<sequence length="60" mass="6461">MHKPPHPGEFIQEVFLEEHGVTRADLARALNVSPSTVARLIASKAAVSPAMAIKLEKALD</sequence>
<accession>A0A7R8ZTX7</accession>
<organism evidence="2">
    <name type="scientific">Cyprideis torosa</name>
    <dbReference type="NCBI Taxonomy" id="163714"/>
    <lineage>
        <taxon>Eukaryota</taxon>
        <taxon>Metazoa</taxon>
        <taxon>Ecdysozoa</taxon>
        <taxon>Arthropoda</taxon>
        <taxon>Crustacea</taxon>
        <taxon>Oligostraca</taxon>
        <taxon>Ostracoda</taxon>
        <taxon>Podocopa</taxon>
        <taxon>Podocopida</taxon>
        <taxon>Cytherocopina</taxon>
        <taxon>Cytheroidea</taxon>
        <taxon>Cytherideidae</taxon>
        <taxon>Cyprideis</taxon>
    </lineage>
</organism>
<dbReference type="PROSITE" id="PS50943">
    <property type="entry name" value="HTH_CROC1"/>
    <property type="match status" value="1"/>
</dbReference>
<name>A0A7R8ZTX7_9CRUS</name>
<evidence type="ECO:0000256" key="1">
    <source>
        <dbReference type="ARBA" id="ARBA00023125"/>
    </source>
</evidence>
<dbReference type="InterPro" id="IPR013430">
    <property type="entry name" value="Toxin_antidote_HigA"/>
</dbReference>
<proteinExistence type="predicted"/>
<dbReference type="PANTHER" id="PTHR36924:SF1">
    <property type="entry name" value="ANTITOXIN HIGA-1"/>
    <property type="match status" value="1"/>
</dbReference>
<dbReference type="OrthoDB" id="10485649at2759"/>
<keyword evidence="1" id="KW-0238">DNA-binding</keyword>
<dbReference type="Pfam" id="PF01381">
    <property type="entry name" value="HTH_3"/>
    <property type="match status" value="1"/>
</dbReference>
<gene>
    <name evidence="2" type="ORF">CTOB1V02_LOCUS14698</name>
</gene>
<protein>
    <submittedName>
        <fullName evidence="2">Uncharacterized protein</fullName>
    </submittedName>
</protein>
<dbReference type="GO" id="GO:0003677">
    <property type="term" value="F:DNA binding"/>
    <property type="evidence" value="ECO:0007669"/>
    <property type="project" value="UniProtKB-KW"/>
</dbReference>
<dbReference type="CDD" id="cd00093">
    <property type="entry name" value="HTH_XRE"/>
    <property type="match status" value="1"/>
</dbReference>
<dbReference type="EMBL" id="OB682695">
    <property type="protein sequence ID" value="CAD7236883.1"/>
    <property type="molecule type" value="Genomic_DNA"/>
</dbReference>
<dbReference type="InterPro" id="IPR010982">
    <property type="entry name" value="Lambda_DNA-bd_dom_sf"/>
</dbReference>
<dbReference type="Gene3D" id="1.10.260.40">
    <property type="entry name" value="lambda repressor-like DNA-binding domains"/>
    <property type="match status" value="1"/>
</dbReference>
<dbReference type="SUPFAM" id="SSF47413">
    <property type="entry name" value="lambda repressor-like DNA-binding domains"/>
    <property type="match status" value="1"/>
</dbReference>
<dbReference type="NCBIfam" id="TIGR02607">
    <property type="entry name" value="antidote_HigA"/>
    <property type="match status" value="1"/>
</dbReference>